<comment type="caution">
    <text evidence="1">The sequence shown here is derived from an EMBL/GenBank/DDBJ whole genome shotgun (WGS) entry which is preliminary data.</text>
</comment>
<accession>A0AAW2BJP3</accession>
<reference evidence="1 2" key="1">
    <citation type="submission" date="2024-01" db="EMBL/GenBank/DDBJ databases">
        <title>A telomere-to-telomere, gap-free genome of sweet tea (Lithocarpus litseifolius).</title>
        <authorList>
            <person name="Zhou J."/>
        </authorList>
    </citation>
    <scope>NUCLEOTIDE SEQUENCE [LARGE SCALE GENOMIC DNA]</scope>
    <source>
        <strain evidence="1">Zhou-2022a</strain>
        <tissue evidence="1">Leaf</tissue>
    </source>
</reference>
<dbReference type="Proteomes" id="UP001459277">
    <property type="component" value="Unassembled WGS sequence"/>
</dbReference>
<keyword evidence="2" id="KW-1185">Reference proteome</keyword>
<organism evidence="1 2">
    <name type="scientific">Lithocarpus litseifolius</name>
    <dbReference type="NCBI Taxonomy" id="425828"/>
    <lineage>
        <taxon>Eukaryota</taxon>
        <taxon>Viridiplantae</taxon>
        <taxon>Streptophyta</taxon>
        <taxon>Embryophyta</taxon>
        <taxon>Tracheophyta</taxon>
        <taxon>Spermatophyta</taxon>
        <taxon>Magnoliopsida</taxon>
        <taxon>eudicotyledons</taxon>
        <taxon>Gunneridae</taxon>
        <taxon>Pentapetalae</taxon>
        <taxon>rosids</taxon>
        <taxon>fabids</taxon>
        <taxon>Fagales</taxon>
        <taxon>Fagaceae</taxon>
        <taxon>Lithocarpus</taxon>
    </lineage>
</organism>
<evidence type="ECO:0000313" key="2">
    <source>
        <dbReference type="Proteomes" id="UP001459277"/>
    </source>
</evidence>
<protein>
    <submittedName>
        <fullName evidence="1">Uncharacterized protein</fullName>
    </submittedName>
</protein>
<dbReference type="EMBL" id="JAZDWU010000011">
    <property type="protein sequence ID" value="KAK9985496.1"/>
    <property type="molecule type" value="Genomic_DNA"/>
</dbReference>
<evidence type="ECO:0000313" key="1">
    <source>
        <dbReference type="EMBL" id="KAK9985496.1"/>
    </source>
</evidence>
<dbReference type="Gene3D" id="3.40.50.720">
    <property type="entry name" value="NAD(P)-binding Rossmann-like Domain"/>
    <property type="match status" value="1"/>
</dbReference>
<name>A0AAW2BJP3_9ROSI</name>
<sequence length="156" mass="16836">MRLKSSEGPSIVLMRTKKFAVNGDYLLPFSVEDVKVEVSEGRVVVELGFEEVEEVGGSEGLGEVGGEVVEGSLEEEASLIEVIKQVDVVVSAVSSKQTHLMSVASAMVAWEKVKNTVNSFGGCIVIHDLLHDDKAMKYAFAFSMNIIILPSGTARF</sequence>
<proteinExistence type="predicted"/>
<dbReference type="AlphaFoldDB" id="A0AAW2BJP3"/>
<gene>
    <name evidence="1" type="ORF">SO802_030447</name>
</gene>